<evidence type="ECO:0000313" key="1">
    <source>
        <dbReference type="EMBL" id="KAJ8104797.1"/>
    </source>
</evidence>
<dbReference type="Proteomes" id="UP001153331">
    <property type="component" value="Unassembled WGS sequence"/>
</dbReference>
<keyword evidence="2" id="KW-1185">Reference proteome</keyword>
<sequence>MQLLRIAIMLAALPAAFAAAVAECRFGGNKCDSTNSTVMLCDTHGWKPIETCYKVGACHVGPAGNAYCDKAVECTPYETKCDASNYASKMCNQYGFWETVRKCAKPGCCEIRNGTAACKVACGVGLEPPAARAVHDVPKVGGYCEATGERYCDEGHGCILKCGANHAFFQEQCCGRKKCYYDNASLEPYCA</sequence>
<gene>
    <name evidence="1" type="ORF">OPT61_g10561</name>
</gene>
<accession>A0ACC2HP01</accession>
<organism evidence="1 2">
    <name type="scientific">Boeremia exigua</name>
    <dbReference type="NCBI Taxonomy" id="749465"/>
    <lineage>
        <taxon>Eukaryota</taxon>
        <taxon>Fungi</taxon>
        <taxon>Dikarya</taxon>
        <taxon>Ascomycota</taxon>
        <taxon>Pezizomycotina</taxon>
        <taxon>Dothideomycetes</taxon>
        <taxon>Pleosporomycetidae</taxon>
        <taxon>Pleosporales</taxon>
        <taxon>Pleosporineae</taxon>
        <taxon>Didymellaceae</taxon>
        <taxon>Boeremia</taxon>
    </lineage>
</organism>
<dbReference type="EMBL" id="JAPHNI010001803">
    <property type="protein sequence ID" value="KAJ8104797.1"/>
    <property type="molecule type" value="Genomic_DNA"/>
</dbReference>
<evidence type="ECO:0000313" key="2">
    <source>
        <dbReference type="Proteomes" id="UP001153331"/>
    </source>
</evidence>
<protein>
    <submittedName>
        <fullName evidence="1">Uncharacterized protein</fullName>
    </submittedName>
</protein>
<proteinExistence type="predicted"/>
<comment type="caution">
    <text evidence="1">The sequence shown here is derived from an EMBL/GenBank/DDBJ whole genome shotgun (WGS) entry which is preliminary data.</text>
</comment>
<reference evidence="1" key="1">
    <citation type="submission" date="2022-11" db="EMBL/GenBank/DDBJ databases">
        <title>Genome Sequence of Boeremia exigua.</title>
        <authorList>
            <person name="Buettner E."/>
        </authorList>
    </citation>
    <scope>NUCLEOTIDE SEQUENCE</scope>
    <source>
        <strain evidence="1">CU02</strain>
    </source>
</reference>
<name>A0ACC2HP01_9PLEO</name>